<dbReference type="PANTHER" id="PTHR33121">
    <property type="entry name" value="CYCLIC DI-GMP PHOSPHODIESTERASE PDEF"/>
    <property type="match status" value="1"/>
</dbReference>
<accession>A0A1H4CCL5</accession>
<dbReference type="AlphaFoldDB" id="A0A1H4CCL5"/>
<feature type="domain" description="GGDEF" evidence="3">
    <location>
        <begin position="386"/>
        <end position="524"/>
    </location>
</feature>
<dbReference type="InterPro" id="IPR043128">
    <property type="entry name" value="Rev_trsase/Diguanyl_cyclase"/>
</dbReference>
<reference evidence="5" key="1">
    <citation type="submission" date="2016-10" db="EMBL/GenBank/DDBJ databases">
        <authorList>
            <person name="Varghese N."/>
            <person name="Submissions S."/>
        </authorList>
    </citation>
    <scope>NUCLEOTIDE SEQUENCE [LARGE SCALE GENOMIC DNA]</scope>
    <source>
        <strain evidence="5">DSM 25157</strain>
    </source>
</reference>
<dbReference type="Pfam" id="PF00990">
    <property type="entry name" value="GGDEF"/>
    <property type="match status" value="1"/>
</dbReference>
<evidence type="ECO:0000259" key="2">
    <source>
        <dbReference type="PROSITE" id="PS50883"/>
    </source>
</evidence>
<evidence type="ECO:0000256" key="1">
    <source>
        <dbReference type="SAM" id="Phobius"/>
    </source>
</evidence>
<keyword evidence="1" id="KW-0812">Transmembrane</keyword>
<evidence type="ECO:0000313" key="5">
    <source>
        <dbReference type="Proteomes" id="UP000199002"/>
    </source>
</evidence>
<name>A0A1H4CCL5_9BURK</name>
<dbReference type="SUPFAM" id="SSF55073">
    <property type="entry name" value="Nucleotide cyclase"/>
    <property type="match status" value="1"/>
</dbReference>
<dbReference type="InterPro" id="IPR029151">
    <property type="entry name" value="Sensor-like_sf"/>
</dbReference>
<dbReference type="RefSeq" id="WP_092699084.1">
    <property type="nucleotide sequence ID" value="NZ_CAXIQL010000080.1"/>
</dbReference>
<dbReference type="Pfam" id="PF00563">
    <property type="entry name" value="EAL"/>
    <property type="match status" value="1"/>
</dbReference>
<dbReference type="PROSITE" id="PS50883">
    <property type="entry name" value="EAL"/>
    <property type="match status" value="1"/>
</dbReference>
<feature type="transmembrane region" description="Helical" evidence="1">
    <location>
        <begin position="20"/>
        <end position="40"/>
    </location>
</feature>
<dbReference type="InterPro" id="IPR000160">
    <property type="entry name" value="GGDEF_dom"/>
</dbReference>
<dbReference type="Proteomes" id="UP000199002">
    <property type="component" value="Unassembled WGS sequence"/>
</dbReference>
<dbReference type="InterPro" id="IPR001633">
    <property type="entry name" value="EAL_dom"/>
</dbReference>
<dbReference type="InterPro" id="IPR050706">
    <property type="entry name" value="Cyclic-di-GMP_PDE-like"/>
</dbReference>
<dbReference type="Gene3D" id="3.30.70.270">
    <property type="match status" value="1"/>
</dbReference>
<dbReference type="STRING" id="592050.SAMN05421875_11863"/>
<protein>
    <submittedName>
        <fullName evidence="4">Diguanylate cyclase (GGDEF) domain-containing protein</fullName>
    </submittedName>
</protein>
<dbReference type="GeneID" id="34232014"/>
<organism evidence="4 5">
    <name type="scientific">Acidovorax soli</name>
    <dbReference type="NCBI Taxonomy" id="592050"/>
    <lineage>
        <taxon>Bacteria</taxon>
        <taxon>Pseudomonadati</taxon>
        <taxon>Pseudomonadota</taxon>
        <taxon>Betaproteobacteria</taxon>
        <taxon>Burkholderiales</taxon>
        <taxon>Comamonadaceae</taxon>
        <taxon>Acidovorax</taxon>
    </lineage>
</organism>
<evidence type="ECO:0000259" key="3">
    <source>
        <dbReference type="PROSITE" id="PS50887"/>
    </source>
</evidence>
<dbReference type="CDD" id="cd01948">
    <property type="entry name" value="EAL"/>
    <property type="match status" value="1"/>
</dbReference>
<dbReference type="SUPFAM" id="SSF141868">
    <property type="entry name" value="EAL domain-like"/>
    <property type="match status" value="1"/>
</dbReference>
<gene>
    <name evidence="4" type="ORF">SAMN05421875_11863</name>
</gene>
<dbReference type="CDD" id="cd01949">
    <property type="entry name" value="GGDEF"/>
    <property type="match status" value="1"/>
</dbReference>
<dbReference type="SUPFAM" id="SSF103190">
    <property type="entry name" value="Sensory domain-like"/>
    <property type="match status" value="1"/>
</dbReference>
<dbReference type="SMART" id="SM00052">
    <property type="entry name" value="EAL"/>
    <property type="match status" value="1"/>
</dbReference>
<dbReference type="SMART" id="SM00267">
    <property type="entry name" value="GGDEF"/>
    <property type="match status" value="1"/>
</dbReference>
<dbReference type="PANTHER" id="PTHR33121:SF70">
    <property type="entry name" value="SIGNALING PROTEIN YKOW"/>
    <property type="match status" value="1"/>
</dbReference>
<keyword evidence="1" id="KW-1133">Transmembrane helix</keyword>
<dbReference type="InterPro" id="IPR029787">
    <property type="entry name" value="Nucleotide_cyclase"/>
</dbReference>
<keyword evidence="5" id="KW-1185">Reference proteome</keyword>
<sequence>MRKNILSALSPFRSVRARFSVAMGVLGLVFGLLLTGIIGWRTERDLRAAAHDGLYSIASRIAHRLNEDLANRHREVAMMADLLNSKLLSPDSIGQMIDGLKGRQPVYAWIGVADRQGVVLAATDGLLLGQNVSKRPWFNMALLGGFVGDPHEAKLLAPHMKPGANGEPTRFVDVAVPLLDQNQQVVGVLGAHLYWDWVNSVVRNSIDQLDRLRSVEVLIAHKNGHWLLTPRQGIAADLSALKAGNANGEYVMARERVSPVVSTSGLDWTIVVMEDAKYAHAAIRESRTFMLLFAAALAGTFAALTWVVGGKVAQPIVKLARATQNQAAFADYAKESSQGEGTDETRALGQFMHQLAHYDSLTGLSNRKEFTDRIGQAMARTASTHSHSALLLLNIDNFGIFNNIKGYEAGDQMLIAVAQRLRGLLEEDTALSRINGDEFVIVLEGLGRETAHAVAQAQAVANRLLLSFDTPFALEIGTYSTHASIGLYLITPEPRRVSDAILYAELAMREAKRLGRNQIAVFTDSMHAQLAAQVKLKEDLTAGIPSQLVLLYQPQVDREGKVEGAELLVRWRHPEKGLVSPALFIPVAEETGLIMSVGRWVMENACQQIKRWEGDPRLQHLLLSVNVSAREFASKDYVSRVGSILAETGANPARLKLELTESALATDIEDVISKMYQLKQMGLTFSLDDFGTGFSSLSYLRRMPIDQLKIDQSFVRNLASDHNDASIVRTIISLGQNLGVEVIAEGVEEWSQRALLEQLGCIHYQGYLYGKPMPLIEFENTV</sequence>
<feature type="domain" description="EAL" evidence="2">
    <location>
        <begin position="529"/>
        <end position="782"/>
    </location>
</feature>
<dbReference type="InterPro" id="IPR035919">
    <property type="entry name" value="EAL_sf"/>
</dbReference>
<keyword evidence="1" id="KW-0472">Membrane</keyword>
<dbReference type="PROSITE" id="PS50887">
    <property type="entry name" value="GGDEF"/>
    <property type="match status" value="1"/>
</dbReference>
<dbReference type="NCBIfam" id="TIGR00254">
    <property type="entry name" value="GGDEF"/>
    <property type="match status" value="1"/>
</dbReference>
<dbReference type="Gene3D" id="3.20.20.450">
    <property type="entry name" value="EAL domain"/>
    <property type="match status" value="1"/>
</dbReference>
<dbReference type="CDD" id="cd12914">
    <property type="entry name" value="PDC1_DGC_like"/>
    <property type="match status" value="1"/>
</dbReference>
<evidence type="ECO:0000313" key="4">
    <source>
        <dbReference type="EMBL" id="SEA58116.1"/>
    </source>
</evidence>
<feature type="transmembrane region" description="Helical" evidence="1">
    <location>
        <begin position="289"/>
        <end position="309"/>
    </location>
</feature>
<dbReference type="Gene3D" id="3.30.450.20">
    <property type="entry name" value="PAS domain"/>
    <property type="match status" value="1"/>
</dbReference>
<dbReference type="EMBL" id="FNQJ01000018">
    <property type="protein sequence ID" value="SEA58116.1"/>
    <property type="molecule type" value="Genomic_DNA"/>
</dbReference>
<proteinExistence type="predicted"/>
<dbReference type="GO" id="GO:0071111">
    <property type="term" value="F:cyclic-guanylate-specific phosphodiesterase activity"/>
    <property type="evidence" value="ECO:0007669"/>
    <property type="project" value="InterPro"/>
</dbReference>